<name>A0A1I3DGW7_SELRU</name>
<organism evidence="1 2">
    <name type="scientific">Selenomonas ruminantium</name>
    <dbReference type="NCBI Taxonomy" id="971"/>
    <lineage>
        <taxon>Bacteria</taxon>
        <taxon>Bacillati</taxon>
        <taxon>Bacillota</taxon>
        <taxon>Negativicutes</taxon>
        <taxon>Selenomonadales</taxon>
        <taxon>Selenomonadaceae</taxon>
        <taxon>Selenomonas</taxon>
    </lineage>
</organism>
<dbReference type="PANTHER" id="PTHR38436">
    <property type="entry name" value="POLYKETIDE CYCLASE SNOAL-LIKE DOMAIN"/>
    <property type="match status" value="1"/>
</dbReference>
<dbReference type="RefSeq" id="WP_075442651.1">
    <property type="nucleotide sequence ID" value="NZ_FOQK01000006.1"/>
</dbReference>
<reference evidence="1 2" key="1">
    <citation type="submission" date="2016-10" db="EMBL/GenBank/DDBJ databases">
        <authorList>
            <person name="de Groot N.N."/>
        </authorList>
    </citation>
    <scope>NUCLEOTIDE SEQUENCE [LARGE SCALE GENOMIC DNA]</scope>
    <source>
        <strain evidence="1 2">Z108</strain>
    </source>
</reference>
<dbReference type="OrthoDB" id="7876517at2"/>
<dbReference type="Proteomes" id="UP000183639">
    <property type="component" value="Unassembled WGS sequence"/>
</dbReference>
<sequence length="138" mass="15228">MNNSEEKQLLIAFETMINTADEALAEKLIAPDAIFYAPTQPEPLVGPKGYLAIVHMMRSAFSDVSWHMEDCVTEPGKIAVCWTCTGTHDGNFMGQAATGKKFKVRCMNFYQIKNSQFVSDTGCPDIFGILMQTGLLPV</sequence>
<proteinExistence type="predicted"/>
<dbReference type="Pfam" id="PF07366">
    <property type="entry name" value="SnoaL"/>
    <property type="match status" value="1"/>
</dbReference>
<evidence type="ECO:0008006" key="3">
    <source>
        <dbReference type="Google" id="ProtNLM"/>
    </source>
</evidence>
<dbReference type="PANTHER" id="PTHR38436:SF1">
    <property type="entry name" value="ESTER CYCLASE"/>
    <property type="match status" value="1"/>
</dbReference>
<dbReference type="InterPro" id="IPR009959">
    <property type="entry name" value="Cyclase_SnoaL-like"/>
</dbReference>
<accession>A0A1I3DGW7</accession>
<dbReference type="AlphaFoldDB" id="A0A1I3DGW7"/>
<dbReference type="Gene3D" id="3.10.450.50">
    <property type="match status" value="1"/>
</dbReference>
<protein>
    <recommendedName>
        <fullName evidence="3">SnoaL-like polyketide cyclase</fullName>
    </recommendedName>
</protein>
<evidence type="ECO:0000313" key="1">
    <source>
        <dbReference type="EMBL" id="SFH85893.1"/>
    </source>
</evidence>
<dbReference type="EMBL" id="FOQK01000006">
    <property type="protein sequence ID" value="SFH85893.1"/>
    <property type="molecule type" value="Genomic_DNA"/>
</dbReference>
<dbReference type="GO" id="GO:0030638">
    <property type="term" value="P:polyketide metabolic process"/>
    <property type="evidence" value="ECO:0007669"/>
    <property type="project" value="InterPro"/>
</dbReference>
<gene>
    <name evidence="1" type="ORF">SAMN04487861_10687</name>
</gene>
<dbReference type="SUPFAM" id="SSF54427">
    <property type="entry name" value="NTF2-like"/>
    <property type="match status" value="1"/>
</dbReference>
<evidence type="ECO:0000313" key="2">
    <source>
        <dbReference type="Proteomes" id="UP000183639"/>
    </source>
</evidence>
<dbReference type="InterPro" id="IPR032710">
    <property type="entry name" value="NTF2-like_dom_sf"/>
</dbReference>